<proteinExistence type="inferred from homology"/>
<feature type="transmembrane region" description="Helical" evidence="6">
    <location>
        <begin position="97"/>
        <end position="119"/>
    </location>
</feature>
<feature type="transmembrane region" description="Helical" evidence="6">
    <location>
        <begin position="310"/>
        <end position="327"/>
    </location>
</feature>
<dbReference type="PANTHER" id="PTHR21716:SF64">
    <property type="entry name" value="AI-2 TRANSPORT PROTEIN TQSA"/>
    <property type="match status" value="1"/>
</dbReference>
<evidence type="ECO:0000256" key="2">
    <source>
        <dbReference type="ARBA" id="ARBA00009773"/>
    </source>
</evidence>
<name>A0A3B0SSF3_9ZZZZ</name>
<evidence type="ECO:0000313" key="7">
    <source>
        <dbReference type="EMBL" id="VAV99393.1"/>
    </source>
</evidence>
<dbReference type="PANTHER" id="PTHR21716">
    <property type="entry name" value="TRANSMEMBRANE PROTEIN"/>
    <property type="match status" value="1"/>
</dbReference>
<keyword evidence="4 6" id="KW-1133">Transmembrane helix</keyword>
<feature type="transmembrane region" description="Helical" evidence="6">
    <location>
        <begin position="67"/>
        <end position="85"/>
    </location>
</feature>
<feature type="transmembrane region" description="Helical" evidence="6">
    <location>
        <begin position="284"/>
        <end position="303"/>
    </location>
</feature>
<dbReference type="EMBL" id="UOEH01000274">
    <property type="protein sequence ID" value="VAV99393.1"/>
    <property type="molecule type" value="Genomic_DNA"/>
</dbReference>
<protein>
    <recommendedName>
        <fullName evidence="8">AI-2E family transporter</fullName>
    </recommendedName>
</protein>
<accession>A0A3B0SSF3</accession>
<evidence type="ECO:0000256" key="6">
    <source>
        <dbReference type="SAM" id="Phobius"/>
    </source>
</evidence>
<sequence>MRARGDEKWFHKVSRLAAPREPPYRHPHNDREKEMADTAENAGMARTFYGLTIAVLIGFVAYIGRGILIPLVVAGFLCFLIYTLKENVRRAPFVGKYIPNWCGFLVAFILIGAGAMLFVEIIKSNVETLLAEWQNYEVRLIAIFNNALAYIRSTDFFPREVIGGVEQLQKSAVSLIRPLLAQVAGSLSGLTSNFVTFITIFLYLVFMLIERGRIFKKINLLGADERQRRVINETLADIAAMVRQYITVKTMSNLITAGLSYVIMLLIGIQFAGFWALLIFVLNYIPIFGAASAMTLPVMLALVQPDGGGLRLAVITLVSLISVDQLMSNGIEPRLVGRTLNLSPLVILFSLSVWGTLWGFAGLLLSVPITVTVMIVL</sequence>
<keyword evidence="5 6" id="KW-0472">Membrane</keyword>
<keyword evidence="3 6" id="KW-0812">Transmembrane</keyword>
<feature type="transmembrane region" description="Helical" evidence="6">
    <location>
        <begin position="254"/>
        <end position="278"/>
    </location>
</feature>
<dbReference type="Pfam" id="PF01594">
    <property type="entry name" value="AI-2E_transport"/>
    <property type="match status" value="1"/>
</dbReference>
<organism evidence="7">
    <name type="scientific">hydrothermal vent metagenome</name>
    <dbReference type="NCBI Taxonomy" id="652676"/>
    <lineage>
        <taxon>unclassified sequences</taxon>
        <taxon>metagenomes</taxon>
        <taxon>ecological metagenomes</taxon>
    </lineage>
</organism>
<dbReference type="InterPro" id="IPR002549">
    <property type="entry name" value="AI-2E-like"/>
</dbReference>
<reference evidence="7" key="1">
    <citation type="submission" date="2018-06" db="EMBL/GenBank/DDBJ databases">
        <authorList>
            <person name="Zhirakovskaya E."/>
        </authorList>
    </citation>
    <scope>NUCLEOTIDE SEQUENCE</scope>
</reference>
<dbReference type="GO" id="GO:0016020">
    <property type="term" value="C:membrane"/>
    <property type="evidence" value="ECO:0007669"/>
    <property type="project" value="UniProtKB-SubCell"/>
</dbReference>
<comment type="subcellular location">
    <subcellularLocation>
        <location evidence="1">Membrane</location>
        <topology evidence="1">Multi-pass membrane protein</topology>
    </subcellularLocation>
</comment>
<feature type="transmembrane region" description="Helical" evidence="6">
    <location>
        <begin position="43"/>
        <end position="61"/>
    </location>
</feature>
<evidence type="ECO:0000256" key="3">
    <source>
        <dbReference type="ARBA" id="ARBA00022692"/>
    </source>
</evidence>
<evidence type="ECO:0000256" key="1">
    <source>
        <dbReference type="ARBA" id="ARBA00004141"/>
    </source>
</evidence>
<dbReference type="AlphaFoldDB" id="A0A3B0SSF3"/>
<feature type="non-terminal residue" evidence="7">
    <location>
        <position position="377"/>
    </location>
</feature>
<gene>
    <name evidence="7" type="ORF">MNBD_ALPHA05-1726</name>
</gene>
<feature type="transmembrane region" description="Helical" evidence="6">
    <location>
        <begin position="190"/>
        <end position="209"/>
    </location>
</feature>
<evidence type="ECO:0008006" key="8">
    <source>
        <dbReference type="Google" id="ProtNLM"/>
    </source>
</evidence>
<comment type="similarity">
    <text evidence="2">Belongs to the autoinducer-2 exporter (AI-2E) (TC 2.A.86) family.</text>
</comment>
<evidence type="ECO:0000256" key="5">
    <source>
        <dbReference type="ARBA" id="ARBA00023136"/>
    </source>
</evidence>
<evidence type="ECO:0000256" key="4">
    <source>
        <dbReference type="ARBA" id="ARBA00022989"/>
    </source>
</evidence>
<dbReference type="GO" id="GO:0055085">
    <property type="term" value="P:transmembrane transport"/>
    <property type="evidence" value="ECO:0007669"/>
    <property type="project" value="TreeGrafter"/>
</dbReference>
<feature type="transmembrane region" description="Helical" evidence="6">
    <location>
        <begin position="347"/>
        <end position="376"/>
    </location>
</feature>